<sequence length="321" mass="38628">MLTCTVWLIFVTSSARTLSISQRRIYYYPVLIKINKFAVYLNDLTYDVMVTLRQRHVPDVIKAELYEELLHSELNLLLSIMEAWDSLYYNRSHRYYQGVKRMIKKIGTAFTMHNEALPVRVGYAQEVYGELRLLKEMLIPDEYIRRIGIYGFFIMYAVNDFHDFIEKHYHETNKIRWSRWNEYRVTTTQKIPRTRKPHDPDYSTSNESASAMSFSLSSFSYVHFSSYEDSNETEELRKINVKIPEELYRNLTRENYPSYEMEGENYSENGISYRVKRKTRRKIRKLGTRKPRVVRNRGGIRNSRVKKNETMIRRRRTKRPK</sequence>
<evidence type="ECO:0000256" key="1">
    <source>
        <dbReference type="SAM" id="SignalP"/>
    </source>
</evidence>
<gene>
    <name evidence="2" type="ORF">g.44255</name>
</gene>
<keyword evidence="1" id="KW-0732">Signal</keyword>
<feature type="signal peptide" evidence="1">
    <location>
        <begin position="1"/>
        <end position="17"/>
    </location>
</feature>
<proteinExistence type="predicted"/>
<reference evidence="2" key="1">
    <citation type="submission" date="2015-12" db="EMBL/GenBank/DDBJ databases">
        <title>De novo transcriptome assembly of four potential Pierce s Disease insect vectors from Arizona vineyards.</title>
        <authorList>
            <person name="Tassone E.E."/>
        </authorList>
    </citation>
    <scope>NUCLEOTIDE SEQUENCE</scope>
</reference>
<accession>A0A1B6DZV3</accession>
<dbReference type="AlphaFoldDB" id="A0A1B6DZV3"/>
<name>A0A1B6DZV3_9HEMI</name>
<evidence type="ECO:0000313" key="2">
    <source>
        <dbReference type="EMBL" id="JAS31205.1"/>
    </source>
</evidence>
<feature type="chain" id="PRO_5008581642" evidence="1">
    <location>
        <begin position="18"/>
        <end position="321"/>
    </location>
</feature>
<dbReference type="EMBL" id="GEDC01006093">
    <property type="protein sequence ID" value="JAS31205.1"/>
    <property type="molecule type" value="Transcribed_RNA"/>
</dbReference>
<organism evidence="2">
    <name type="scientific">Clastoptera arizonana</name>
    <name type="common">Arizona spittle bug</name>
    <dbReference type="NCBI Taxonomy" id="38151"/>
    <lineage>
        <taxon>Eukaryota</taxon>
        <taxon>Metazoa</taxon>
        <taxon>Ecdysozoa</taxon>
        <taxon>Arthropoda</taxon>
        <taxon>Hexapoda</taxon>
        <taxon>Insecta</taxon>
        <taxon>Pterygota</taxon>
        <taxon>Neoptera</taxon>
        <taxon>Paraneoptera</taxon>
        <taxon>Hemiptera</taxon>
        <taxon>Auchenorrhyncha</taxon>
        <taxon>Cercopoidea</taxon>
        <taxon>Clastopteridae</taxon>
        <taxon>Clastoptera</taxon>
    </lineage>
</organism>
<protein>
    <submittedName>
        <fullName evidence="2">Uncharacterized protein</fullName>
    </submittedName>
</protein>